<feature type="transmembrane region" description="Helical" evidence="9">
    <location>
        <begin position="195"/>
        <end position="217"/>
    </location>
</feature>
<dbReference type="AlphaFoldDB" id="A0A0C2XLD4"/>
<dbReference type="STRING" id="946122.A0A0C2XLD4"/>
<dbReference type="EMBL" id="KN818225">
    <property type="protein sequence ID" value="KIL69903.1"/>
    <property type="molecule type" value="Genomic_DNA"/>
</dbReference>
<dbReference type="SUPFAM" id="SSF103473">
    <property type="entry name" value="MFS general substrate transporter"/>
    <property type="match status" value="1"/>
</dbReference>
<proteinExistence type="inferred from homology"/>
<keyword evidence="4" id="KW-1003">Cell membrane</keyword>
<dbReference type="GO" id="GO:0022857">
    <property type="term" value="F:transmembrane transporter activity"/>
    <property type="evidence" value="ECO:0007669"/>
    <property type="project" value="InterPro"/>
</dbReference>
<comment type="subcellular location">
    <subcellularLocation>
        <location evidence="1">Cell membrane</location>
        <topology evidence="1">Multi-pass membrane protein</topology>
    </subcellularLocation>
</comment>
<dbReference type="NCBIfam" id="TIGR00711">
    <property type="entry name" value="efflux_EmrB"/>
    <property type="match status" value="1"/>
</dbReference>
<evidence type="ECO:0000256" key="6">
    <source>
        <dbReference type="ARBA" id="ARBA00022989"/>
    </source>
</evidence>
<feature type="transmembrane region" description="Helical" evidence="9">
    <location>
        <begin position="397"/>
        <end position="421"/>
    </location>
</feature>
<feature type="transmembrane region" description="Helical" evidence="9">
    <location>
        <begin position="263"/>
        <end position="282"/>
    </location>
</feature>
<keyword evidence="6 9" id="KW-1133">Transmembrane helix</keyword>
<feature type="transmembrane region" description="Helical" evidence="9">
    <location>
        <begin position="110"/>
        <end position="129"/>
    </location>
</feature>
<feature type="transmembrane region" description="Helical" evidence="9">
    <location>
        <begin position="168"/>
        <end position="189"/>
    </location>
</feature>
<organism evidence="11 12">
    <name type="scientific">Amanita muscaria (strain Koide BX008)</name>
    <dbReference type="NCBI Taxonomy" id="946122"/>
    <lineage>
        <taxon>Eukaryota</taxon>
        <taxon>Fungi</taxon>
        <taxon>Dikarya</taxon>
        <taxon>Basidiomycota</taxon>
        <taxon>Agaricomycotina</taxon>
        <taxon>Agaricomycetes</taxon>
        <taxon>Agaricomycetidae</taxon>
        <taxon>Agaricales</taxon>
        <taxon>Pluteineae</taxon>
        <taxon>Amanitaceae</taxon>
        <taxon>Amanita</taxon>
    </lineage>
</organism>
<evidence type="ECO:0000256" key="7">
    <source>
        <dbReference type="ARBA" id="ARBA00023136"/>
    </source>
</evidence>
<gene>
    <name evidence="11" type="ORF">M378DRAFT_184272</name>
</gene>
<dbReference type="PRINTS" id="PR01036">
    <property type="entry name" value="TCRTETB"/>
</dbReference>
<accession>A0A0C2XLD4</accession>
<evidence type="ECO:0000256" key="2">
    <source>
        <dbReference type="ARBA" id="ARBA00008335"/>
    </source>
</evidence>
<feature type="transmembrane region" description="Helical" evidence="9">
    <location>
        <begin position="303"/>
        <end position="323"/>
    </location>
</feature>
<dbReference type="FunCoup" id="A0A0C2XLD4">
    <property type="interactions" value="27"/>
</dbReference>
<evidence type="ECO:0000256" key="1">
    <source>
        <dbReference type="ARBA" id="ARBA00004651"/>
    </source>
</evidence>
<dbReference type="InterPro" id="IPR020846">
    <property type="entry name" value="MFS_dom"/>
</dbReference>
<dbReference type="InParanoid" id="A0A0C2XLD4"/>
<dbReference type="PROSITE" id="PS50850">
    <property type="entry name" value="MFS"/>
    <property type="match status" value="1"/>
</dbReference>
<dbReference type="Proteomes" id="UP000054549">
    <property type="component" value="Unassembled WGS sequence"/>
</dbReference>
<keyword evidence="12" id="KW-1185">Reference proteome</keyword>
<dbReference type="InterPro" id="IPR011701">
    <property type="entry name" value="MFS"/>
</dbReference>
<protein>
    <recommendedName>
        <fullName evidence="10">Major facilitator superfamily (MFS) profile domain-containing protein</fullName>
    </recommendedName>
</protein>
<feature type="region of interest" description="Disordered" evidence="8">
    <location>
        <begin position="1"/>
        <end position="32"/>
    </location>
</feature>
<evidence type="ECO:0000256" key="9">
    <source>
        <dbReference type="SAM" id="Phobius"/>
    </source>
</evidence>
<evidence type="ECO:0000256" key="5">
    <source>
        <dbReference type="ARBA" id="ARBA00022692"/>
    </source>
</evidence>
<dbReference type="InterPro" id="IPR004638">
    <property type="entry name" value="EmrB-like"/>
</dbReference>
<evidence type="ECO:0000259" key="10">
    <source>
        <dbReference type="PROSITE" id="PS50850"/>
    </source>
</evidence>
<evidence type="ECO:0000256" key="8">
    <source>
        <dbReference type="SAM" id="MobiDB-lite"/>
    </source>
</evidence>
<dbReference type="PANTHER" id="PTHR23501">
    <property type="entry name" value="MAJOR FACILITATOR SUPERFAMILY"/>
    <property type="match status" value="1"/>
</dbReference>
<feature type="domain" description="Major facilitator superfamily (MFS) profile" evidence="10">
    <location>
        <begin position="45"/>
        <end position="529"/>
    </location>
</feature>
<feature type="transmembrane region" description="Helical" evidence="9">
    <location>
        <begin position="343"/>
        <end position="361"/>
    </location>
</feature>
<dbReference type="GO" id="GO:0005886">
    <property type="term" value="C:plasma membrane"/>
    <property type="evidence" value="ECO:0007669"/>
    <property type="project" value="UniProtKB-SubCell"/>
</dbReference>
<dbReference type="InterPro" id="IPR036259">
    <property type="entry name" value="MFS_trans_sf"/>
</dbReference>
<dbReference type="FunFam" id="1.20.1720.10:FF:000013">
    <property type="entry name" value="Related to multidrug resistance proteins"/>
    <property type="match status" value="1"/>
</dbReference>
<evidence type="ECO:0000313" key="12">
    <source>
        <dbReference type="Proteomes" id="UP000054549"/>
    </source>
</evidence>
<feature type="transmembrane region" description="Helical" evidence="9">
    <location>
        <begin position="79"/>
        <end position="98"/>
    </location>
</feature>
<feature type="transmembrane region" description="Helical" evidence="9">
    <location>
        <begin position="42"/>
        <end position="67"/>
    </location>
</feature>
<sequence length="566" mass="60816">MSSDQNTQVASAQPQTEAADAKHEPGASWKANETQHLPKNRLGVVFIGLMLTVFLAALDQTIVATALPTIVEKLGGGQNYSWVGSAYLLAAASLSPLYGKLSDLVGRKPILYSSIIIFLVGSALCGAAQNMTWLIVARAIQGIGGGGIIQLVNIIISDIVTLQERGKWTGLIGTTWGIASVVGPLIGGVFTDHVSWRWCFFINLPTGGFAVGVLFFFLNVNPHQGRTLRQHIQEFDFLGLFFLVFGVICLLLGFSFGETNWSSAQTIALLVVGCVLLVVGSINELFTKRSPILPPRLFKTRTTAIILITTFFHAVAFFAGAYYLPFYFQVLGASATMSGVEMIPYSLGGAALSAISGVVVSRTGQYRIIMQIAYAFFTLGMGLMTRLDAYSNRAEKVLYPLIAAVGLGNLFQLPLIGLQAAMPIQDMATSTGAFTFLRTLGGTVGISVGQAILTSVVRNKVSQIPNANFDTSPSALSESARTLGDIPDPTLRMAIIQAFSQSISTIWIVLTPILGICFIMVLFIRSYTLHRKVVRAGEKEEGAPEGEQDDAKTIGGRPESRDIEKA</sequence>
<dbReference type="HOGENOM" id="CLU_000960_22_0_1"/>
<evidence type="ECO:0000313" key="11">
    <source>
        <dbReference type="EMBL" id="KIL69903.1"/>
    </source>
</evidence>
<feature type="transmembrane region" description="Helical" evidence="9">
    <location>
        <begin position="433"/>
        <end position="453"/>
    </location>
</feature>
<dbReference type="Gene3D" id="1.20.1720.10">
    <property type="entry name" value="Multidrug resistance protein D"/>
    <property type="match status" value="1"/>
</dbReference>
<dbReference type="OrthoDB" id="10021397at2759"/>
<dbReference type="FunFam" id="1.20.1250.20:FF:000373">
    <property type="entry name" value="Vacuolar basic amino acid transporter"/>
    <property type="match status" value="1"/>
</dbReference>
<feature type="compositionally biased region" description="Polar residues" evidence="8">
    <location>
        <begin position="1"/>
        <end position="16"/>
    </location>
</feature>
<name>A0A0C2XLD4_AMAMK</name>
<dbReference type="PANTHER" id="PTHR23501:SF102">
    <property type="entry name" value="DRUG TRANSPORTER, PUTATIVE (AFU_ORTHOLOGUE AFUA_3G08530)-RELATED"/>
    <property type="match status" value="1"/>
</dbReference>
<evidence type="ECO:0000256" key="4">
    <source>
        <dbReference type="ARBA" id="ARBA00022475"/>
    </source>
</evidence>
<feature type="transmembrane region" description="Helical" evidence="9">
    <location>
        <begin position="506"/>
        <end position="524"/>
    </location>
</feature>
<feature type="transmembrane region" description="Helical" evidence="9">
    <location>
        <begin position="237"/>
        <end position="257"/>
    </location>
</feature>
<comment type="similarity">
    <text evidence="2">Belongs to the major facilitator superfamily.</text>
</comment>
<keyword evidence="5 9" id="KW-0812">Transmembrane</keyword>
<feature type="region of interest" description="Disordered" evidence="8">
    <location>
        <begin position="537"/>
        <end position="566"/>
    </location>
</feature>
<dbReference type="CDD" id="cd17502">
    <property type="entry name" value="MFS_Azr1_MDR_like"/>
    <property type="match status" value="1"/>
</dbReference>
<feature type="transmembrane region" description="Helical" evidence="9">
    <location>
        <begin position="135"/>
        <end position="156"/>
    </location>
</feature>
<keyword evidence="7 9" id="KW-0472">Membrane</keyword>
<evidence type="ECO:0000256" key="3">
    <source>
        <dbReference type="ARBA" id="ARBA00022448"/>
    </source>
</evidence>
<feature type="transmembrane region" description="Helical" evidence="9">
    <location>
        <begin position="368"/>
        <end position="385"/>
    </location>
</feature>
<keyword evidence="3" id="KW-0813">Transport</keyword>
<dbReference type="Gene3D" id="1.20.1250.20">
    <property type="entry name" value="MFS general substrate transporter like domains"/>
    <property type="match status" value="1"/>
</dbReference>
<reference evidence="11 12" key="1">
    <citation type="submission" date="2014-04" db="EMBL/GenBank/DDBJ databases">
        <title>Evolutionary Origins and Diversification of the Mycorrhizal Mutualists.</title>
        <authorList>
            <consortium name="DOE Joint Genome Institute"/>
            <consortium name="Mycorrhizal Genomics Consortium"/>
            <person name="Kohler A."/>
            <person name="Kuo A."/>
            <person name="Nagy L.G."/>
            <person name="Floudas D."/>
            <person name="Copeland A."/>
            <person name="Barry K.W."/>
            <person name="Cichocki N."/>
            <person name="Veneault-Fourrey C."/>
            <person name="LaButti K."/>
            <person name="Lindquist E.A."/>
            <person name="Lipzen A."/>
            <person name="Lundell T."/>
            <person name="Morin E."/>
            <person name="Murat C."/>
            <person name="Riley R."/>
            <person name="Ohm R."/>
            <person name="Sun H."/>
            <person name="Tunlid A."/>
            <person name="Henrissat B."/>
            <person name="Grigoriev I.V."/>
            <person name="Hibbett D.S."/>
            <person name="Martin F."/>
        </authorList>
    </citation>
    <scope>NUCLEOTIDE SEQUENCE [LARGE SCALE GENOMIC DNA]</scope>
    <source>
        <strain evidence="11 12">Koide BX008</strain>
    </source>
</reference>
<dbReference type="Pfam" id="PF07690">
    <property type="entry name" value="MFS_1"/>
    <property type="match status" value="1"/>
</dbReference>